<reference evidence="1 2" key="1">
    <citation type="submission" date="2013-08" db="EMBL/GenBank/DDBJ databases">
        <title>Genome sequencing of Cellulomonas bogoriensis 69B4.</title>
        <authorList>
            <person name="Chen F."/>
            <person name="Li Y."/>
            <person name="Wang G."/>
        </authorList>
    </citation>
    <scope>NUCLEOTIDE SEQUENCE [LARGE SCALE GENOMIC DNA]</scope>
    <source>
        <strain evidence="1 2">69B4</strain>
    </source>
</reference>
<organism evidence="1 2">
    <name type="scientific">Cellulomonas bogoriensis 69B4 = DSM 16987</name>
    <dbReference type="NCBI Taxonomy" id="1386082"/>
    <lineage>
        <taxon>Bacteria</taxon>
        <taxon>Bacillati</taxon>
        <taxon>Actinomycetota</taxon>
        <taxon>Actinomycetes</taxon>
        <taxon>Micrococcales</taxon>
        <taxon>Cellulomonadaceae</taxon>
        <taxon>Cellulomonas</taxon>
    </lineage>
</organism>
<gene>
    <name evidence="1" type="ORF">N869_00095</name>
</gene>
<dbReference type="PANTHER" id="PTHR10151:SF120">
    <property type="entry name" value="BIS(5'-ADENOSYL)-TRIPHOSPHATASE"/>
    <property type="match status" value="1"/>
</dbReference>
<evidence type="ECO:0000313" key="1">
    <source>
        <dbReference type="EMBL" id="KGM14276.1"/>
    </source>
</evidence>
<dbReference type="EMBL" id="AXCZ01000007">
    <property type="protein sequence ID" value="KGM14276.1"/>
    <property type="molecule type" value="Genomic_DNA"/>
</dbReference>
<dbReference type="InterPro" id="IPR002591">
    <property type="entry name" value="Phosphodiest/P_Trfase"/>
</dbReference>
<dbReference type="PANTHER" id="PTHR10151">
    <property type="entry name" value="ECTONUCLEOTIDE PYROPHOSPHATASE/PHOSPHODIESTERASE"/>
    <property type="match status" value="1"/>
</dbReference>
<sequence>MSHTDLTTRAAAAGLRPPDYGGRCLDSVLPAAAAALGAGDEADEAARHRLDLPRAPRVCVVLVDGMGYELLARRATHAPFLAGLLDAGDPLTTGFPTTTATAMGLFGTGRPAGLTGMAGYTVRNPTTGTLANLVSWDGAPPARQWQREPSVFERLTAKGIEVTSVAPARFGGSGLTDAVLGGGRFVAAESLRDRVDATVFELSAPGLVYLYWGEVDKIGHQHGWRSREWAEELAATDREISRLARSLPPGTLLMITADHGMVDVDPRAIVDVARNRDLLAGVDLVAGEPRAAHVHVRPGQQDAVLSRWRSRLEGTALVASRDEAVAAGWFGPVAEHVLPVLGDLVVLATGSGGVGDSRTQTQASLALRGMHGSLTSAELDVPLLVVA</sequence>
<protein>
    <submittedName>
        <fullName evidence="1">Phosphodiesterase</fullName>
    </submittedName>
</protein>
<dbReference type="RefSeq" id="WP_035056889.1">
    <property type="nucleotide sequence ID" value="NZ_AXCZ01000007.1"/>
</dbReference>
<accession>A0A0A0C279</accession>
<dbReference type="Pfam" id="PF01663">
    <property type="entry name" value="Phosphodiest"/>
    <property type="match status" value="1"/>
</dbReference>
<comment type="caution">
    <text evidence="1">The sequence shown here is derived from an EMBL/GenBank/DDBJ whole genome shotgun (WGS) entry which is preliminary data.</text>
</comment>
<dbReference type="GO" id="GO:0016787">
    <property type="term" value="F:hydrolase activity"/>
    <property type="evidence" value="ECO:0007669"/>
    <property type="project" value="UniProtKB-ARBA"/>
</dbReference>
<keyword evidence="2" id="KW-1185">Reference proteome</keyword>
<proteinExistence type="predicted"/>
<dbReference type="Gene3D" id="3.40.720.10">
    <property type="entry name" value="Alkaline Phosphatase, subunit A"/>
    <property type="match status" value="1"/>
</dbReference>
<name>A0A0A0C279_9CELL</name>
<dbReference type="AlphaFoldDB" id="A0A0A0C279"/>
<dbReference type="SUPFAM" id="SSF53649">
    <property type="entry name" value="Alkaline phosphatase-like"/>
    <property type="match status" value="1"/>
</dbReference>
<evidence type="ECO:0000313" key="2">
    <source>
        <dbReference type="Proteomes" id="UP000054314"/>
    </source>
</evidence>
<dbReference type="Proteomes" id="UP000054314">
    <property type="component" value="Unassembled WGS sequence"/>
</dbReference>
<dbReference type="OrthoDB" id="9779267at2"/>
<dbReference type="InterPro" id="IPR017850">
    <property type="entry name" value="Alkaline_phosphatase_core_sf"/>
</dbReference>